<gene>
    <name evidence="2" type="ORF">BV898_16344</name>
</gene>
<name>A0A9X6NF45_HYPEX</name>
<organism evidence="2 3">
    <name type="scientific">Hypsibius exemplaris</name>
    <name type="common">Freshwater tardigrade</name>
    <dbReference type="NCBI Taxonomy" id="2072580"/>
    <lineage>
        <taxon>Eukaryota</taxon>
        <taxon>Metazoa</taxon>
        <taxon>Ecdysozoa</taxon>
        <taxon>Tardigrada</taxon>
        <taxon>Eutardigrada</taxon>
        <taxon>Parachela</taxon>
        <taxon>Hypsibioidea</taxon>
        <taxon>Hypsibiidae</taxon>
        <taxon>Hypsibius</taxon>
    </lineage>
</organism>
<evidence type="ECO:0000313" key="3">
    <source>
        <dbReference type="Proteomes" id="UP000192578"/>
    </source>
</evidence>
<accession>A0A9X6NF45</accession>
<evidence type="ECO:0000313" key="2">
    <source>
        <dbReference type="EMBL" id="OWA51883.1"/>
    </source>
</evidence>
<dbReference type="AlphaFoldDB" id="A0A9X6NF45"/>
<feature type="region of interest" description="Disordered" evidence="1">
    <location>
        <begin position="91"/>
        <end position="123"/>
    </location>
</feature>
<keyword evidence="3" id="KW-1185">Reference proteome</keyword>
<comment type="caution">
    <text evidence="2">The sequence shown here is derived from an EMBL/GenBank/DDBJ whole genome shotgun (WGS) entry which is preliminary data.</text>
</comment>
<reference evidence="3" key="1">
    <citation type="submission" date="2017-01" db="EMBL/GenBank/DDBJ databases">
        <title>Comparative genomics of anhydrobiosis in the tardigrade Hypsibius dujardini.</title>
        <authorList>
            <person name="Yoshida Y."/>
            <person name="Koutsovoulos G."/>
            <person name="Laetsch D."/>
            <person name="Stevens L."/>
            <person name="Kumar S."/>
            <person name="Horikawa D."/>
            <person name="Ishino K."/>
            <person name="Komine S."/>
            <person name="Tomita M."/>
            <person name="Blaxter M."/>
            <person name="Arakawa K."/>
        </authorList>
    </citation>
    <scope>NUCLEOTIDE SEQUENCE [LARGE SCALE GENOMIC DNA]</scope>
    <source>
        <strain evidence="3">Z151</strain>
    </source>
</reference>
<evidence type="ECO:0000256" key="1">
    <source>
        <dbReference type="SAM" id="MobiDB-lite"/>
    </source>
</evidence>
<protein>
    <submittedName>
        <fullName evidence="2">Uncharacterized protein</fullName>
    </submittedName>
</protein>
<feature type="compositionally biased region" description="Acidic residues" evidence="1">
    <location>
        <begin position="102"/>
        <end position="112"/>
    </location>
</feature>
<dbReference type="Proteomes" id="UP000192578">
    <property type="component" value="Unassembled WGS sequence"/>
</dbReference>
<dbReference type="EMBL" id="MTYJ01000242">
    <property type="protein sequence ID" value="OWA51883.1"/>
    <property type="molecule type" value="Genomic_DNA"/>
</dbReference>
<proteinExistence type="predicted"/>
<sequence>MDTQRMPYSFEEMHLLRRPSPNAIFDGVFIVARNLIKKTYQNYCSTPALVNGPILMLKCIEYNLMADPSSYRKARRNLASPWIRRHAQTVAERNTMTASPEDLAEYDIEEETSAAPEIAESVR</sequence>